<dbReference type="GO" id="GO:0000287">
    <property type="term" value="F:magnesium ion binding"/>
    <property type="evidence" value="ECO:0007669"/>
    <property type="project" value="InterPro"/>
</dbReference>
<dbReference type="EMBL" id="KI632331">
    <property type="protein sequence ID" value="EYU18420.1"/>
    <property type="molecule type" value="Genomic_DNA"/>
</dbReference>
<keyword evidence="3" id="KW-1133">Transmembrane helix</keyword>
<dbReference type="Gene3D" id="1.10.600.10">
    <property type="entry name" value="Farnesyl Diphosphate Synthase"/>
    <property type="match status" value="1"/>
</dbReference>
<dbReference type="STRING" id="4155.A0A022PVZ9"/>
<dbReference type="InterPro" id="IPR008949">
    <property type="entry name" value="Isoprenoid_synthase_dom_sf"/>
</dbReference>
<evidence type="ECO:0000256" key="2">
    <source>
        <dbReference type="ARBA" id="ARBA00022842"/>
    </source>
</evidence>
<gene>
    <name evidence="5" type="ORF">MIMGU_mgv1a0244872mg</name>
</gene>
<dbReference type="AlphaFoldDB" id="A0A022PVZ9"/>
<feature type="non-terminal residue" evidence="5">
    <location>
        <position position="1"/>
    </location>
</feature>
<dbReference type="eggNOG" id="ENOG502QUH3">
    <property type="taxonomic scope" value="Eukaryota"/>
</dbReference>
<name>A0A022PVZ9_ERYGU</name>
<evidence type="ECO:0000313" key="5">
    <source>
        <dbReference type="EMBL" id="EYU18420.1"/>
    </source>
</evidence>
<keyword evidence="3" id="KW-0472">Membrane</keyword>
<dbReference type="Pfam" id="PF03936">
    <property type="entry name" value="Terpene_synth_C"/>
    <property type="match status" value="1"/>
</dbReference>
<dbReference type="GO" id="GO:0010333">
    <property type="term" value="F:terpene synthase activity"/>
    <property type="evidence" value="ECO:0007669"/>
    <property type="project" value="InterPro"/>
</dbReference>
<evidence type="ECO:0000256" key="3">
    <source>
        <dbReference type="SAM" id="Phobius"/>
    </source>
</evidence>
<accession>A0A022PVZ9</accession>
<evidence type="ECO:0000256" key="1">
    <source>
        <dbReference type="ARBA" id="ARBA00022723"/>
    </source>
</evidence>
<proteinExistence type="predicted"/>
<evidence type="ECO:0000313" key="6">
    <source>
        <dbReference type="Proteomes" id="UP000030748"/>
    </source>
</evidence>
<keyword evidence="6" id="KW-1185">Reference proteome</keyword>
<organism evidence="5 6">
    <name type="scientific">Erythranthe guttata</name>
    <name type="common">Yellow monkey flower</name>
    <name type="synonym">Mimulus guttatus</name>
    <dbReference type="NCBI Taxonomy" id="4155"/>
    <lineage>
        <taxon>Eukaryota</taxon>
        <taxon>Viridiplantae</taxon>
        <taxon>Streptophyta</taxon>
        <taxon>Embryophyta</taxon>
        <taxon>Tracheophyta</taxon>
        <taxon>Spermatophyta</taxon>
        <taxon>Magnoliopsida</taxon>
        <taxon>eudicotyledons</taxon>
        <taxon>Gunneridae</taxon>
        <taxon>Pentapetalae</taxon>
        <taxon>asterids</taxon>
        <taxon>lamiids</taxon>
        <taxon>Lamiales</taxon>
        <taxon>Phrymaceae</taxon>
        <taxon>Erythranthe</taxon>
    </lineage>
</organism>
<dbReference type="Proteomes" id="UP000030748">
    <property type="component" value="Unassembled WGS sequence"/>
</dbReference>
<protein>
    <recommendedName>
        <fullName evidence="4">Terpene synthase metal-binding domain-containing protein</fullName>
    </recommendedName>
</protein>
<dbReference type="InterPro" id="IPR050148">
    <property type="entry name" value="Terpene_synthase-like"/>
</dbReference>
<feature type="transmembrane region" description="Helical" evidence="3">
    <location>
        <begin position="21"/>
        <end position="41"/>
    </location>
</feature>
<sequence>LFSFCRWDIETMYKLSHYMQICFLALYNFVYEKVYLVLYWADLCNTFLQEAKWYSIDYTPTLEEYIENGLISSSVPVILSHAFFVVTNPIHDEAVKSLYEHKYHKIIQCPSMILRLSNDLATSSDEMKRGDVPKSVECYMNESGADREVAQEYIRSIIYETWKTMNEERVITDSPFQENFVRSAVELGRMAQYMYQHGDGYGMHIPEMKDRIANLLFDPFVYTI</sequence>
<dbReference type="PANTHER" id="PTHR31225">
    <property type="entry name" value="OS04G0344100 PROTEIN-RELATED"/>
    <property type="match status" value="1"/>
</dbReference>
<dbReference type="SUPFAM" id="SSF48576">
    <property type="entry name" value="Terpenoid synthases"/>
    <property type="match status" value="1"/>
</dbReference>
<evidence type="ECO:0000259" key="4">
    <source>
        <dbReference type="Pfam" id="PF03936"/>
    </source>
</evidence>
<keyword evidence="1" id="KW-0479">Metal-binding</keyword>
<dbReference type="InterPro" id="IPR005630">
    <property type="entry name" value="Terpene_synthase_metal-bd"/>
</dbReference>
<keyword evidence="3" id="KW-0812">Transmembrane</keyword>
<dbReference type="GO" id="GO:0016114">
    <property type="term" value="P:terpenoid biosynthetic process"/>
    <property type="evidence" value="ECO:0007669"/>
    <property type="project" value="InterPro"/>
</dbReference>
<dbReference type="PANTHER" id="PTHR31225:SF9">
    <property type="entry name" value="TERPENE SYNTHASE 10"/>
    <property type="match status" value="1"/>
</dbReference>
<feature type="domain" description="Terpene synthase metal-binding" evidence="4">
    <location>
        <begin position="5"/>
        <end position="164"/>
    </location>
</feature>
<reference evidence="5 6" key="1">
    <citation type="journal article" date="2013" name="Proc. Natl. Acad. Sci. U.S.A.">
        <title>Fine-scale variation in meiotic recombination in Mimulus inferred from population shotgun sequencing.</title>
        <authorList>
            <person name="Hellsten U."/>
            <person name="Wright K.M."/>
            <person name="Jenkins J."/>
            <person name="Shu S."/>
            <person name="Yuan Y."/>
            <person name="Wessler S.R."/>
            <person name="Schmutz J."/>
            <person name="Willis J.H."/>
            <person name="Rokhsar D.S."/>
        </authorList>
    </citation>
    <scope>NUCLEOTIDE SEQUENCE [LARGE SCALE GENOMIC DNA]</scope>
    <source>
        <strain evidence="6">cv. DUN x IM62</strain>
    </source>
</reference>
<keyword evidence="2" id="KW-0460">Magnesium</keyword>